<protein>
    <recommendedName>
        <fullName evidence="14">Disulfide bond formation protein B</fullName>
    </recommendedName>
</protein>
<reference evidence="13" key="1">
    <citation type="submission" date="2018-05" db="EMBL/GenBank/DDBJ databases">
        <authorList>
            <person name="Lanie J.A."/>
            <person name="Ng W.-L."/>
            <person name="Kazmierczak K.M."/>
            <person name="Andrzejewski T.M."/>
            <person name="Davidsen T.M."/>
            <person name="Wayne K.J."/>
            <person name="Tettelin H."/>
            <person name="Glass J.I."/>
            <person name="Rusch D."/>
            <person name="Podicherti R."/>
            <person name="Tsui H.-C.T."/>
            <person name="Winkler M.E."/>
        </authorList>
    </citation>
    <scope>NUCLEOTIDE SEQUENCE</scope>
</reference>
<evidence type="ECO:0000256" key="11">
    <source>
        <dbReference type="ARBA" id="ARBA00023284"/>
    </source>
</evidence>
<keyword evidence="10" id="KW-0143">Chaperone</keyword>
<keyword evidence="6 12" id="KW-1133">Transmembrane helix</keyword>
<dbReference type="Pfam" id="PF02600">
    <property type="entry name" value="DsbB"/>
    <property type="match status" value="1"/>
</dbReference>
<dbReference type="GO" id="GO:0006457">
    <property type="term" value="P:protein folding"/>
    <property type="evidence" value="ECO:0007669"/>
    <property type="project" value="InterPro"/>
</dbReference>
<sequence length="201" mass="21512">MGTVEAILRPPFFHVCSGGKSVAYYAIIVTTLAVLAVAAVAIALGLAGTLGVAGGREHLRARLTGLESHPLAWAWAVALIAMLGSLYLSEIVHFVPCSFCWYQRIVMYPLVVVLGVGLLRSEIGVWRYTLPLSIIGLLIATYHIVIQWRPSLDVGACSVGAPCSGRYVAVFGFISIPTMAGAAFLLITCLLLLVRTLEREA</sequence>
<accession>A0A382F975</accession>
<keyword evidence="4 12" id="KW-0812">Transmembrane</keyword>
<dbReference type="GO" id="GO:0015035">
    <property type="term" value="F:protein-disulfide reductase activity"/>
    <property type="evidence" value="ECO:0007669"/>
    <property type="project" value="InterPro"/>
</dbReference>
<keyword evidence="8 12" id="KW-0472">Membrane</keyword>
<evidence type="ECO:0000256" key="8">
    <source>
        <dbReference type="ARBA" id="ARBA00023136"/>
    </source>
</evidence>
<evidence type="ECO:0000256" key="6">
    <source>
        <dbReference type="ARBA" id="ARBA00022989"/>
    </source>
</evidence>
<dbReference type="AlphaFoldDB" id="A0A382F975"/>
<keyword evidence="3" id="KW-0813">Transport</keyword>
<evidence type="ECO:0000256" key="4">
    <source>
        <dbReference type="ARBA" id="ARBA00022692"/>
    </source>
</evidence>
<dbReference type="EMBL" id="UINC01048278">
    <property type="protein sequence ID" value="SVB58627.1"/>
    <property type="molecule type" value="Genomic_DNA"/>
</dbReference>
<dbReference type="InterPro" id="IPR003752">
    <property type="entry name" value="DiS_bond_form_DsbB/BdbC"/>
</dbReference>
<feature type="transmembrane region" description="Helical" evidence="12">
    <location>
        <begin position="101"/>
        <end position="119"/>
    </location>
</feature>
<dbReference type="HAMAP" id="MF_00287">
    <property type="entry name" value="BdbC"/>
    <property type="match status" value="1"/>
</dbReference>
<name>A0A382F975_9ZZZZ</name>
<keyword evidence="7" id="KW-0560">Oxidoreductase</keyword>
<dbReference type="PANTHER" id="PTHR43469:SF1">
    <property type="entry name" value="SPBETA PROPHAGE-DERIVED DISULFIDE BOND FORMATION PROTEIN B"/>
    <property type="match status" value="1"/>
</dbReference>
<dbReference type="InterPro" id="IPR023380">
    <property type="entry name" value="DsbB-like_sf"/>
</dbReference>
<feature type="transmembrane region" description="Helical" evidence="12">
    <location>
        <begin position="128"/>
        <end position="148"/>
    </location>
</feature>
<dbReference type="InterPro" id="IPR012187">
    <property type="entry name" value="Disulphide_bond_form_BdbC"/>
</dbReference>
<evidence type="ECO:0000256" key="3">
    <source>
        <dbReference type="ARBA" id="ARBA00022448"/>
    </source>
</evidence>
<evidence type="ECO:0008006" key="14">
    <source>
        <dbReference type="Google" id="ProtNLM"/>
    </source>
</evidence>
<keyword evidence="11" id="KW-0676">Redox-active center</keyword>
<evidence type="ECO:0000256" key="12">
    <source>
        <dbReference type="SAM" id="Phobius"/>
    </source>
</evidence>
<evidence type="ECO:0000256" key="1">
    <source>
        <dbReference type="ARBA" id="ARBA00004141"/>
    </source>
</evidence>
<evidence type="ECO:0000313" key="13">
    <source>
        <dbReference type="EMBL" id="SVB58627.1"/>
    </source>
</evidence>
<evidence type="ECO:0000256" key="7">
    <source>
        <dbReference type="ARBA" id="ARBA00023002"/>
    </source>
</evidence>
<organism evidence="13">
    <name type="scientific">marine metagenome</name>
    <dbReference type="NCBI Taxonomy" id="408172"/>
    <lineage>
        <taxon>unclassified sequences</taxon>
        <taxon>metagenomes</taxon>
        <taxon>ecological metagenomes</taxon>
    </lineage>
</organism>
<evidence type="ECO:0000256" key="2">
    <source>
        <dbReference type="ARBA" id="ARBA00007602"/>
    </source>
</evidence>
<dbReference type="PANTHER" id="PTHR43469">
    <property type="entry name" value="DISULFIDE FORMATION PROTEIN-RELATED"/>
    <property type="match status" value="1"/>
</dbReference>
<dbReference type="Gene3D" id="1.20.1550.10">
    <property type="entry name" value="DsbB-like"/>
    <property type="match status" value="1"/>
</dbReference>
<dbReference type="SUPFAM" id="SSF158442">
    <property type="entry name" value="DsbB-like"/>
    <property type="match status" value="1"/>
</dbReference>
<comment type="subcellular location">
    <subcellularLocation>
        <location evidence="1">Membrane</location>
        <topology evidence="1">Multi-pass membrane protein</topology>
    </subcellularLocation>
</comment>
<comment type="similarity">
    <text evidence="2">Belongs to the DsbB family. BdbC subfamily.</text>
</comment>
<evidence type="ECO:0000256" key="5">
    <source>
        <dbReference type="ARBA" id="ARBA00022982"/>
    </source>
</evidence>
<feature type="transmembrane region" description="Helical" evidence="12">
    <location>
        <begin position="71"/>
        <end position="89"/>
    </location>
</feature>
<evidence type="ECO:0000256" key="9">
    <source>
        <dbReference type="ARBA" id="ARBA00023157"/>
    </source>
</evidence>
<dbReference type="GO" id="GO:0016020">
    <property type="term" value="C:membrane"/>
    <property type="evidence" value="ECO:0007669"/>
    <property type="project" value="UniProtKB-SubCell"/>
</dbReference>
<dbReference type="NCBIfam" id="NF002849">
    <property type="entry name" value="PRK03113.1"/>
    <property type="match status" value="1"/>
</dbReference>
<keyword evidence="5" id="KW-0249">Electron transport</keyword>
<proteinExistence type="inferred from homology"/>
<gene>
    <name evidence="13" type="ORF">METZ01_LOCUS211481</name>
</gene>
<feature type="transmembrane region" description="Helical" evidence="12">
    <location>
        <begin position="22"/>
        <end position="50"/>
    </location>
</feature>
<feature type="transmembrane region" description="Helical" evidence="12">
    <location>
        <begin position="168"/>
        <end position="194"/>
    </location>
</feature>
<evidence type="ECO:0000256" key="10">
    <source>
        <dbReference type="ARBA" id="ARBA00023186"/>
    </source>
</evidence>
<keyword evidence="9" id="KW-1015">Disulfide bond</keyword>